<evidence type="ECO:0000313" key="2">
    <source>
        <dbReference type="Proteomes" id="UP000235015"/>
    </source>
</evidence>
<dbReference type="RefSeq" id="WP_273439317.1">
    <property type="nucleotide sequence ID" value="NZ_PKUN01000014.1"/>
</dbReference>
<name>A0A2N6CWG2_9GAMM</name>
<reference evidence="1 2" key="1">
    <citation type="submission" date="2017-11" db="EMBL/GenBank/DDBJ databases">
        <title>Genome-resolved metagenomics identifies genetic mobility, metabolic interactions, and unexpected diversity in perchlorate-reducing communities.</title>
        <authorList>
            <person name="Barnum T.P."/>
            <person name="Figueroa I.A."/>
            <person name="Carlstrom C.I."/>
            <person name="Lucas L.N."/>
            <person name="Engelbrektson A.L."/>
            <person name="Coates J.D."/>
        </authorList>
    </citation>
    <scope>NUCLEOTIDE SEQUENCE [LARGE SCALE GENOMIC DNA]</scope>
    <source>
        <strain evidence="1">BM301</strain>
    </source>
</reference>
<dbReference type="AlphaFoldDB" id="A0A2N6CWG2"/>
<dbReference type="EMBL" id="PKUN01000014">
    <property type="protein sequence ID" value="PLX61584.1"/>
    <property type="molecule type" value="Genomic_DNA"/>
</dbReference>
<dbReference type="Gene3D" id="3.30.450.40">
    <property type="match status" value="1"/>
</dbReference>
<sequence>MTAIAESHNETHIASSDIHAKQIQAWELFFSSGRVESDSIRQEIVKSWKRSIAFGLRPDSRKANVKITRQSIAIIKEKNSALIEAAVPIMESLKLSLKNTGFIFTLADNNGIVLAVI</sequence>
<dbReference type="Proteomes" id="UP000235015">
    <property type="component" value="Unassembled WGS sequence"/>
</dbReference>
<proteinExistence type="predicted"/>
<dbReference type="InterPro" id="IPR029016">
    <property type="entry name" value="GAF-like_dom_sf"/>
</dbReference>
<gene>
    <name evidence="1" type="ORF">C0630_10510</name>
</gene>
<organism evidence="1 2">
    <name type="scientific">Sedimenticola selenatireducens</name>
    <dbReference type="NCBI Taxonomy" id="191960"/>
    <lineage>
        <taxon>Bacteria</taxon>
        <taxon>Pseudomonadati</taxon>
        <taxon>Pseudomonadota</taxon>
        <taxon>Gammaproteobacteria</taxon>
        <taxon>Chromatiales</taxon>
        <taxon>Sedimenticolaceae</taxon>
        <taxon>Sedimenticola</taxon>
    </lineage>
</organism>
<protein>
    <submittedName>
        <fullName evidence="1">Uncharacterized protein</fullName>
    </submittedName>
</protein>
<evidence type="ECO:0000313" key="1">
    <source>
        <dbReference type="EMBL" id="PLX61584.1"/>
    </source>
</evidence>
<accession>A0A2N6CWG2</accession>
<comment type="caution">
    <text evidence="1">The sequence shown here is derived from an EMBL/GenBank/DDBJ whole genome shotgun (WGS) entry which is preliminary data.</text>
</comment>